<dbReference type="SUPFAM" id="SSF52540">
    <property type="entry name" value="P-loop containing nucleoside triphosphate hydrolases"/>
    <property type="match status" value="1"/>
</dbReference>
<dbReference type="InterPro" id="IPR006083">
    <property type="entry name" value="PRK/URK"/>
</dbReference>
<dbReference type="GO" id="GO:0016301">
    <property type="term" value="F:kinase activity"/>
    <property type="evidence" value="ECO:0007669"/>
    <property type="project" value="InterPro"/>
</dbReference>
<dbReference type="EMBL" id="QMWO01000095">
    <property type="protein sequence ID" value="RLG69151.1"/>
    <property type="molecule type" value="Genomic_DNA"/>
</dbReference>
<dbReference type="SUPFAM" id="SSF48371">
    <property type="entry name" value="ARM repeat"/>
    <property type="match status" value="1"/>
</dbReference>
<protein>
    <recommendedName>
        <fullName evidence="1">Phosphoribulokinase/uridine kinase domain-containing protein</fullName>
    </recommendedName>
</protein>
<evidence type="ECO:0000259" key="1">
    <source>
        <dbReference type="Pfam" id="PF00485"/>
    </source>
</evidence>
<dbReference type="InterPro" id="IPR027417">
    <property type="entry name" value="P-loop_NTPase"/>
</dbReference>
<accession>A0A497JFY6</accession>
<comment type="caution">
    <text evidence="2">The sequence shown here is derived from an EMBL/GenBank/DDBJ whole genome shotgun (WGS) entry which is preliminary data.</text>
</comment>
<feature type="non-terminal residue" evidence="2">
    <location>
        <position position="1"/>
    </location>
</feature>
<evidence type="ECO:0000313" key="3">
    <source>
        <dbReference type="Proteomes" id="UP000277633"/>
    </source>
</evidence>
<proteinExistence type="predicted"/>
<organism evidence="2 3">
    <name type="scientific">Candidatus Iainarchaeum sp</name>
    <dbReference type="NCBI Taxonomy" id="3101447"/>
    <lineage>
        <taxon>Archaea</taxon>
        <taxon>Candidatus Iainarchaeota</taxon>
        <taxon>Candidatus Iainarchaeia</taxon>
        <taxon>Candidatus Iainarchaeales</taxon>
        <taxon>Candidatus Iainarchaeaceae</taxon>
        <taxon>Candidatus Iainarchaeum</taxon>
    </lineage>
</organism>
<dbReference type="InterPro" id="IPR016024">
    <property type="entry name" value="ARM-type_fold"/>
</dbReference>
<dbReference type="Pfam" id="PF00485">
    <property type="entry name" value="PRK"/>
    <property type="match status" value="1"/>
</dbReference>
<dbReference type="InterPro" id="IPR011989">
    <property type="entry name" value="ARM-like"/>
</dbReference>
<dbReference type="Gene3D" id="1.25.10.10">
    <property type="entry name" value="Leucine-rich Repeat Variant"/>
    <property type="match status" value="1"/>
</dbReference>
<evidence type="ECO:0000313" key="2">
    <source>
        <dbReference type="EMBL" id="RLG69151.1"/>
    </source>
</evidence>
<feature type="domain" description="Phosphoribulokinase/uridine kinase" evidence="1">
    <location>
        <begin position="53"/>
        <end position="180"/>
    </location>
</feature>
<dbReference type="GO" id="GO:0005524">
    <property type="term" value="F:ATP binding"/>
    <property type="evidence" value="ECO:0007669"/>
    <property type="project" value="InterPro"/>
</dbReference>
<dbReference type="Gene3D" id="3.40.50.300">
    <property type="entry name" value="P-loop containing nucleotide triphosphate hydrolases"/>
    <property type="match status" value="1"/>
</dbReference>
<sequence length="399" mass="45664">LKVLTIFLDSYFLPRAEVEIKDRHGRVIGKERRIGVEQTPSGEFRGGRRIDGEFDNPKASDLRKAIADLENFKKGKKVTLRERDVVTGKISYRTIDPRKYDVIIVEGLFTLHAPLASKADVRIGLASTIGQQFLARSRRDIEERKRAPNGVATKFIERAPYQRAFVLPTLVNADILIDVTNFRKSKYARAMPVRDAMYRTSFEELLQDLGLVSDYRRHPGWKKRTGNGKTPGLIPGRTYAERKAWLEEAIKNRSPKNIKIIRNTLLRDADTALRERCAEALGMLKDKGSFEALKEAIFEDPSWGVREAAIKALWESQTPEKYIPVLAEVLIRGGPEKLKAVDILYSSDFWDDKSGVPDRKWASLIPNFNKVPYLSDIIKEIKKKRWPMLSCIEDWKPEP</sequence>
<dbReference type="Pfam" id="PF13646">
    <property type="entry name" value="HEAT_2"/>
    <property type="match status" value="1"/>
</dbReference>
<dbReference type="AlphaFoldDB" id="A0A497JFY6"/>
<dbReference type="Proteomes" id="UP000277633">
    <property type="component" value="Unassembled WGS sequence"/>
</dbReference>
<name>A0A497JFY6_9ARCH</name>
<reference evidence="2 3" key="1">
    <citation type="submission" date="2018-06" db="EMBL/GenBank/DDBJ databases">
        <title>Extensive metabolic versatility and redundancy in microbially diverse, dynamic hydrothermal sediments.</title>
        <authorList>
            <person name="Dombrowski N."/>
            <person name="Teske A."/>
            <person name="Baker B.J."/>
        </authorList>
    </citation>
    <scope>NUCLEOTIDE SEQUENCE [LARGE SCALE GENOMIC DNA]</scope>
    <source>
        <strain evidence="2">B9_G13</strain>
    </source>
</reference>
<gene>
    <name evidence="2" type="ORF">DRO07_02670</name>
</gene>